<evidence type="ECO:0000313" key="2">
    <source>
        <dbReference type="EMBL" id="MEL1243240.1"/>
    </source>
</evidence>
<sequence>MKKIIVLLLLFTIVPDALAQSTITPEVQFRKDVANNTIHIYILGGLMDRIQEGEADFQKEYGITYYKFGCLAPPNLSFYSDYNLLVFEYLKNKFGDAWEDGIRKDVMAWNKWKPEIKS</sequence>
<keyword evidence="3" id="KW-1185">Reference proteome</keyword>
<reference evidence="2 3" key="1">
    <citation type="submission" date="2024-04" db="EMBL/GenBank/DDBJ databases">
        <title>Flavobacterium sp. DGU11 16S ribosomal RNA gene Genome sequencing and assembly.</title>
        <authorList>
            <person name="Park S."/>
        </authorList>
    </citation>
    <scope>NUCLEOTIDE SEQUENCE [LARGE SCALE GENOMIC DNA]</scope>
    <source>
        <strain evidence="2 3">DGU11</strain>
    </source>
</reference>
<feature type="signal peptide" evidence="1">
    <location>
        <begin position="1"/>
        <end position="19"/>
    </location>
</feature>
<gene>
    <name evidence="2" type="ORF">AAEO56_03105</name>
</gene>
<accession>A0ABU9HSU5</accession>
<organism evidence="2 3">
    <name type="scientific">Flavobacterium arundinis</name>
    <dbReference type="NCBI Taxonomy" id="3139143"/>
    <lineage>
        <taxon>Bacteria</taxon>
        <taxon>Pseudomonadati</taxon>
        <taxon>Bacteroidota</taxon>
        <taxon>Flavobacteriia</taxon>
        <taxon>Flavobacteriales</taxon>
        <taxon>Flavobacteriaceae</taxon>
        <taxon>Flavobacterium</taxon>
    </lineage>
</organism>
<name>A0ABU9HSU5_9FLAO</name>
<comment type="caution">
    <text evidence="2">The sequence shown here is derived from an EMBL/GenBank/DDBJ whole genome shotgun (WGS) entry which is preliminary data.</text>
</comment>
<evidence type="ECO:0000256" key="1">
    <source>
        <dbReference type="SAM" id="SignalP"/>
    </source>
</evidence>
<dbReference type="Proteomes" id="UP001464555">
    <property type="component" value="Unassembled WGS sequence"/>
</dbReference>
<protein>
    <submittedName>
        <fullName evidence="2">Uncharacterized protein</fullName>
    </submittedName>
</protein>
<dbReference type="RefSeq" id="WP_341695565.1">
    <property type="nucleotide sequence ID" value="NZ_JBBYHR010000002.1"/>
</dbReference>
<proteinExistence type="predicted"/>
<dbReference type="EMBL" id="JBBYHR010000002">
    <property type="protein sequence ID" value="MEL1243240.1"/>
    <property type="molecule type" value="Genomic_DNA"/>
</dbReference>
<evidence type="ECO:0000313" key="3">
    <source>
        <dbReference type="Proteomes" id="UP001464555"/>
    </source>
</evidence>
<feature type="chain" id="PRO_5047260702" evidence="1">
    <location>
        <begin position="20"/>
        <end position="118"/>
    </location>
</feature>
<keyword evidence="1" id="KW-0732">Signal</keyword>